<proteinExistence type="predicted"/>
<evidence type="ECO:0000313" key="2">
    <source>
        <dbReference type="EMBL" id="CAK8996618.1"/>
    </source>
</evidence>
<protein>
    <recommendedName>
        <fullName evidence="4">Bromo domain-containing protein</fullName>
    </recommendedName>
</protein>
<name>A0ABP0I5B2_9DINO</name>
<keyword evidence="3" id="KW-1185">Reference proteome</keyword>
<dbReference type="EMBL" id="CAXAMM010002558">
    <property type="protein sequence ID" value="CAK8996618.1"/>
    <property type="molecule type" value="Genomic_DNA"/>
</dbReference>
<gene>
    <name evidence="2" type="ORF">SCF082_LOCUS4866</name>
</gene>
<dbReference type="Proteomes" id="UP001642464">
    <property type="component" value="Unassembled WGS sequence"/>
</dbReference>
<comment type="caution">
    <text evidence="2">The sequence shown here is derived from an EMBL/GenBank/DDBJ whole genome shotgun (WGS) entry which is preliminary data.</text>
</comment>
<evidence type="ECO:0000313" key="3">
    <source>
        <dbReference type="Proteomes" id="UP001642464"/>
    </source>
</evidence>
<evidence type="ECO:0008006" key="4">
    <source>
        <dbReference type="Google" id="ProtNLM"/>
    </source>
</evidence>
<feature type="region of interest" description="Disordered" evidence="1">
    <location>
        <begin position="225"/>
        <end position="254"/>
    </location>
</feature>
<sequence length="302" mass="32548">MDDELLATWARLPAEERARLLCVQEPAPRIDLGMQMLWAAELQSRQFGVCGSSDPFDHAQLPLLATMQFDGFMHKGQKVFKSVKWPKEFHQDPMILANALRFSLQASHGKRRSPAMQSSRWHQLLLPAAQSWAAFEIQLAQLVEQLVLRAQEVGPEPLPRPVGPAGAPASPVEREVREPTETRLWSSWAAATAPTDEAVPHPGDPQEAVEEEASGTLAALGLSEKHRAAEQPGGTGARLSGCETRPAAGAPEAGEGAWGIEACSCLYRVVKSEKSDSDVCAEALSSAAACSVHQLVESLPPG</sequence>
<accession>A0ABP0I5B2</accession>
<evidence type="ECO:0000256" key="1">
    <source>
        <dbReference type="SAM" id="MobiDB-lite"/>
    </source>
</evidence>
<organism evidence="2 3">
    <name type="scientific">Durusdinium trenchii</name>
    <dbReference type="NCBI Taxonomy" id="1381693"/>
    <lineage>
        <taxon>Eukaryota</taxon>
        <taxon>Sar</taxon>
        <taxon>Alveolata</taxon>
        <taxon>Dinophyceae</taxon>
        <taxon>Suessiales</taxon>
        <taxon>Symbiodiniaceae</taxon>
        <taxon>Durusdinium</taxon>
    </lineage>
</organism>
<feature type="region of interest" description="Disordered" evidence="1">
    <location>
        <begin position="155"/>
        <end position="176"/>
    </location>
</feature>
<feature type="region of interest" description="Disordered" evidence="1">
    <location>
        <begin position="191"/>
        <end position="212"/>
    </location>
</feature>
<reference evidence="2 3" key="1">
    <citation type="submission" date="2024-02" db="EMBL/GenBank/DDBJ databases">
        <authorList>
            <person name="Chen Y."/>
            <person name="Shah S."/>
            <person name="Dougan E. K."/>
            <person name="Thang M."/>
            <person name="Chan C."/>
        </authorList>
    </citation>
    <scope>NUCLEOTIDE SEQUENCE [LARGE SCALE GENOMIC DNA]</scope>
</reference>